<gene>
    <name evidence="2" type="ORF">PRVXT_000750</name>
</gene>
<organism evidence="2">
    <name type="scientific">Proteinivorax tanatarense</name>
    <dbReference type="NCBI Taxonomy" id="1260629"/>
    <lineage>
        <taxon>Bacteria</taxon>
        <taxon>Bacillati</taxon>
        <taxon>Bacillota</taxon>
        <taxon>Clostridia</taxon>
        <taxon>Eubacteriales</taxon>
        <taxon>Proteinivoracaceae</taxon>
        <taxon>Proteinivorax</taxon>
    </lineage>
</organism>
<keyword evidence="1" id="KW-0472">Membrane</keyword>
<evidence type="ECO:0000313" key="2">
    <source>
        <dbReference type="EMBL" id="XBX75611.1"/>
    </source>
</evidence>
<sequence length="250" mass="28110">MFKYSKVQAFFTATVTVALVAAFFMQILNNHRYITTSYSEVFNEQQYFNKLSDGEHDIFFLDETTVKSTVFDKNLLAIERGKEEGDVPIFTSLENYIENNLEMGDIINLDGVEGVLCGLYFPHHPAGKNFYTVFAESSEKASSKAFEDYSPSKLPPSLAGINLLTFMLTCGLINFLFGLISLFFGVKEEFLVENLTILKYVVIFSSSLLVLFGIAYQISVGVIMWSIQVAIASNALAFLALILLWNIKRI</sequence>
<reference evidence="2" key="2">
    <citation type="submission" date="2024-06" db="EMBL/GenBank/DDBJ databases">
        <authorList>
            <person name="Petrova K.O."/>
            <person name="Toshchakov S.V."/>
            <person name="Boltjanskaja Y.V."/>
            <person name="Kevbrin V."/>
        </authorList>
    </citation>
    <scope>NUCLEOTIDE SEQUENCE</scope>
    <source>
        <strain evidence="2">Z-910T</strain>
    </source>
</reference>
<feature type="transmembrane region" description="Helical" evidence="1">
    <location>
        <begin position="197"/>
        <end position="216"/>
    </location>
</feature>
<evidence type="ECO:0000256" key="1">
    <source>
        <dbReference type="SAM" id="Phobius"/>
    </source>
</evidence>
<dbReference type="AlphaFoldDB" id="A0AAU7VN64"/>
<name>A0AAU7VN64_9FIRM</name>
<dbReference type="RefSeq" id="WP_350344354.1">
    <property type="nucleotide sequence ID" value="NZ_CP158367.1"/>
</dbReference>
<keyword evidence="1" id="KW-1133">Transmembrane helix</keyword>
<reference evidence="2" key="1">
    <citation type="journal article" date="2013" name="Extremophiles">
        <title>Proteinivorax tanatarense gen. nov., sp. nov., an anaerobic, haloalkaliphilic, proteolytic bacterium isolated from a decaying algal bloom, and proposal of Proteinivoraceae fam. nov.</title>
        <authorList>
            <person name="Kevbrin V."/>
            <person name="Boltyanskaya Y."/>
            <person name="Zhilina T."/>
            <person name="Kolganova T."/>
            <person name="Lavrentjeva E."/>
            <person name="Kuznetsov B."/>
        </authorList>
    </citation>
    <scope>NUCLEOTIDE SEQUENCE</scope>
    <source>
        <strain evidence="2">Z-910T</strain>
    </source>
</reference>
<dbReference type="EMBL" id="CP158367">
    <property type="protein sequence ID" value="XBX75611.1"/>
    <property type="molecule type" value="Genomic_DNA"/>
</dbReference>
<feature type="transmembrane region" description="Helical" evidence="1">
    <location>
        <begin position="7"/>
        <end position="28"/>
    </location>
</feature>
<keyword evidence="1" id="KW-0812">Transmembrane</keyword>
<feature type="transmembrane region" description="Helical" evidence="1">
    <location>
        <begin position="159"/>
        <end position="185"/>
    </location>
</feature>
<protein>
    <submittedName>
        <fullName evidence="2">Uncharacterized protein</fullName>
    </submittedName>
</protein>
<feature type="transmembrane region" description="Helical" evidence="1">
    <location>
        <begin position="222"/>
        <end position="245"/>
    </location>
</feature>
<proteinExistence type="predicted"/>
<accession>A0AAU7VN64</accession>